<protein>
    <recommendedName>
        <fullName evidence="4">RlpA-like protein double-psi beta-barrel domain-containing protein</fullName>
    </recommendedName>
</protein>
<reference evidence="2 3" key="1">
    <citation type="journal article" date="2015" name="Nature">
        <title>rRNA introns, odd ribosomes, and small enigmatic genomes across a large radiation of phyla.</title>
        <authorList>
            <person name="Brown C.T."/>
            <person name="Hug L.A."/>
            <person name="Thomas B.C."/>
            <person name="Sharon I."/>
            <person name="Castelle C.J."/>
            <person name="Singh A."/>
            <person name="Wilkins M.J."/>
            <person name="Williams K.H."/>
            <person name="Banfield J.F."/>
        </authorList>
    </citation>
    <scope>NUCLEOTIDE SEQUENCE [LARGE SCALE GENOMIC DNA]</scope>
</reference>
<feature type="chain" id="PRO_5002533799" description="RlpA-like protein double-psi beta-barrel domain-containing protein" evidence="1">
    <location>
        <begin position="27"/>
        <end position="547"/>
    </location>
</feature>
<feature type="signal peptide" evidence="1">
    <location>
        <begin position="1"/>
        <end position="26"/>
    </location>
</feature>
<evidence type="ECO:0000313" key="2">
    <source>
        <dbReference type="EMBL" id="KKQ88214.1"/>
    </source>
</evidence>
<dbReference type="AlphaFoldDB" id="A0A0G0NQQ9"/>
<gene>
    <name evidence="2" type="ORF">UT11_C0038G0006</name>
</gene>
<sequence length="547" mass="60183">MKKLNYLTIYVLVAVFLLTASPLALSTSWAASDGDLVQVSKSGSVYLIEGNFKRKIKDADTLSNLCWSGIQSISKSELNSISTGPDFTRVIRYGGNIYVLQNCQKRYVTSIEALSWNGFLLSDMHDVNTATFNHWSDGPNLTTPKLMRAPGSATIYFVDSGVRRAIKDGGVFGHWHFSSGDVVTSKKVLDYPKGADLTRLVFFNGNAYGVDAGTFRYAGDEFHMRVNGYDPRDLVAVGSDAANFLQIGANLSIPRVIKDESTGTKYLVDGDVLRKFTSDYAYYEWGLTDGDITKVGSIVSGLSVSSTLNLLARDAGGQYWLARYSTRRLIPDSDTFNDYGLSDQQASSVSNEFLRSIREGETLERGTDKLEGNSIPATSGKTAREQHLYLSEEEYNLGRTDASASKHYSVSSTSSAAQNGMAGGFGAFGSIASPASTSQERYYINMRWNYGSWYEDCGSVSDGHCTTRTSNVDIVNKGWHRHKKVIVKNPTNNRRIVVSVEESGPAIWTDRVSGLSPEAMEELGASTNDNLEYRWAVNQNLTLGRLY</sequence>
<evidence type="ECO:0000313" key="3">
    <source>
        <dbReference type="Proteomes" id="UP000033934"/>
    </source>
</evidence>
<accession>A0A0G0NQQ9</accession>
<evidence type="ECO:0000256" key="1">
    <source>
        <dbReference type="SAM" id="SignalP"/>
    </source>
</evidence>
<name>A0A0G0NQQ9_9BACT</name>
<dbReference type="Proteomes" id="UP000033934">
    <property type="component" value="Unassembled WGS sequence"/>
</dbReference>
<evidence type="ECO:0008006" key="4">
    <source>
        <dbReference type="Google" id="ProtNLM"/>
    </source>
</evidence>
<comment type="caution">
    <text evidence="2">The sequence shown here is derived from an EMBL/GenBank/DDBJ whole genome shotgun (WGS) entry which is preliminary data.</text>
</comment>
<keyword evidence="1" id="KW-0732">Signal</keyword>
<proteinExistence type="predicted"/>
<organism evidence="2 3">
    <name type="scientific">Berkelbacteria bacterium GW2011_GWA2_38_9</name>
    <dbReference type="NCBI Taxonomy" id="1618334"/>
    <lineage>
        <taxon>Bacteria</taxon>
        <taxon>Candidatus Berkelbacteria</taxon>
    </lineage>
</organism>
<dbReference type="EMBL" id="LBVO01000038">
    <property type="protein sequence ID" value="KKQ88214.1"/>
    <property type="molecule type" value="Genomic_DNA"/>
</dbReference>